<dbReference type="OrthoDB" id="550575at2759"/>
<keyword evidence="4" id="KW-1185">Reference proteome</keyword>
<dbReference type="OMA" id="LLWRCDI"/>
<feature type="domain" description="F-box/LRR-repeat protein 15-like leucin rich repeat" evidence="2">
    <location>
        <begin position="577"/>
        <end position="702"/>
    </location>
</feature>
<name>A0A8T2V8T9_CERRI</name>
<organism evidence="3 4">
    <name type="scientific">Ceratopteris richardii</name>
    <name type="common">Triangle waterfern</name>
    <dbReference type="NCBI Taxonomy" id="49495"/>
    <lineage>
        <taxon>Eukaryota</taxon>
        <taxon>Viridiplantae</taxon>
        <taxon>Streptophyta</taxon>
        <taxon>Embryophyta</taxon>
        <taxon>Tracheophyta</taxon>
        <taxon>Polypodiopsida</taxon>
        <taxon>Polypodiidae</taxon>
        <taxon>Polypodiales</taxon>
        <taxon>Pteridineae</taxon>
        <taxon>Pteridaceae</taxon>
        <taxon>Parkerioideae</taxon>
        <taxon>Ceratopteris</taxon>
    </lineage>
</organism>
<dbReference type="InterPro" id="IPR006553">
    <property type="entry name" value="Leu-rich_rpt_Cys-con_subtyp"/>
</dbReference>
<protein>
    <recommendedName>
        <fullName evidence="5">F-box domain-containing protein</fullName>
    </recommendedName>
</protein>
<dbReference type="Proteomes" id="UP000825935">
    <property type="component" value="Chromosome 2"/>
</dbReference>
<evidence type="ECO:0008006" key="5">
    <source>
        <dbReference type="Google" id="ProtNLM"/>
    </source>
</evidence>
<dbReference type="CDD" id="cd22159">
    <property type="entry name" value="F-box_AtTIR1-like"/>
    <property type="match status" value="1"/>
</dbReference>
<sequence length="711" mass="78059">MNEEISNICFRTAAKMVTEVETFCSVYGDENTRSGEVLETWTSPNGGKKHANSYHVDAFSTSIEISREARSPVHDSPQRAEWFGDDTTNFAAGKSFPQFQHEARFLSSRRHGKATSGRKDPINWLPAELLRHVFRFLPDQRDRFSCALVCKNWLFLQSHLHQDELVRSEEERHEIGDEAQSKEVIYTCRNETRVDRRQPQWAIGDLSRCLQGRKASDVRLAAVAVGTGARGGLGKLSLRRSTATDIGLSAVGHCCSALKTLCLWECPSIGDDGLSLIAKGCRLLEKLDLYRCSTFGDQGLQCIAEHCTLLSTLTLDECSDITDKALIAIGEGCQNLLSLSIRSCPLMGNNGLISAVCKLKRLTCLKLDGIKVGDRSLTCIGLHAKALTCLCLANLELVSHKGFMSLSLAHGMRSLERFTVANCNNFGDDIFLTMGRMWEGVKYVSLTRCSKITDMGLSLLIQNGTSLEVLQLEICTSITARGVFSVLTNKHGKLRKFSVRDCLGIQDAGYFPSLQFPAISSVKSLSLAGCVGFGNMFLALIGCTCPHVTNIDFSGLRNVNDEGILAFLYSGRRQLTNVNLNACLGLTDRSICAIAEQCGETLRSLSLNGCAKITDKALKVMSKHCISLEDLDISNCRVTDDGITVLLVKSGPTLSSLNLAGCMGITERILPVIKEKCHGLSDLNLKHCQGLSQKSIYSFESKTWRCNVLCE</sequence>
<dbReference type="GO" id="GO:0019005">
    <property type="term" value="C:SCF ubiquitin ligase complex"/>
    <property type="evidence" value="ECO:0007669"/>
    <property type="project" value="TreeGrafter"/>
</dbReference>
<dbReference type="PANTHER" id="PTHR13318:SF178">
    <property type="entry name" value="OS02G0200900 PROTEIN"/>
    <property type="match status" value="1"/>
</dbReference>
<dbReference type="PANTHER" id="PTHR13318">
    <property type="entry name" value="PARTNER OF PAIRED, ISOFORM B-RELATED"/>
    <property type="match status" value="1"/>
</dbReference>
<dbReference type="EMBL" id="CM035407">
    <property type="protein sequence ID" value="KAH7443620.1"/>
    <property type="molecule type" value="Genomic_DNA"/>
</dbReference>
<reference evidence="3" key="1">
    <citation type="submission" date="2021-08" db="EMBL/GenBank/DDBJ databases">
        <title>WGS assembly of Ceratopteris richardii.</title>
        <authorList>
            <person name="Marchant D.B."/>
            <person name="Chen G."/>
            <person name="Jenkins J."/>
            <person name="Shu S."/>
            <person name="Leebens-Mack J."/>
            <person name="Grimwood J."/>
            <person name="Schmutz J."/>
            <person name="Soltis P."/>
            <person name="Soltis D."/>
            <person name="Chen Z.-H."/>
        </authorList>
    </citation>
    <scope>NUCLEOTIDE SEQUENCE</scope>
    <source>
        <strain evidence="3">Whitten #5841</strain>
        <tissue evidence="3">Leaf</tissue>
    </source>
</reference>
<evidence type="ECO:0000313" key="4">
    <source>
        <dbReference type="Proteomes" id="UP000825935"/>
    </source>
</evidence>
<dbReference type="InterPro" id="IPR057207">
    <property type="entry name" value="FBXL15_LRR"/>
</dbReference>
<dbReference type="InterPro" id="IPR001810">
    <property type="entry name" value="F-box_dom"/>
</dbReference>
<dbReference type="SMART" id="SM00367">
    <property type="entry name" value="LRR_CC"/>
    <property type="match status" value="11"/>
</dbReference>
<comment type="caution">
    <text evidence="3">The sequence shown here is derived from an EMBL/GenBank/DDBJ whole genome shotgun (WGS) entry which is preliminary data.</text>
</comment>
<evidence type="ECO:0000259" key="2">
    <source>
        <dbReference type="Pfam" id="PF25372"/>
    </source>
</evidence>
<feature type="domain" description="F-box/LRR-repeat protein 15-like leucin rich repeat" evidence="2">
    <location>
        <begin position="281"/>
        <end position="400"/>
    </location>
</feature>
<evidence type="ECO:0000313" key="3">
    <source>
        <dbReference type="EMBL" id="KAH7443620.1"/>
    </source>
</evidence>
<dbReference type="SUPFAM" id="SSF52047">
    <property type="entry name" value="RNI-like"/>
    <property type="match status" value="2"/>
</dbReference>
<dbReference type="GO" id="GO:0031146">
    <property type="term" value="P:SCF-dependent proteasomal ubiquitin-dependent protein catabolic process"/>
    <property type="evidence" value="ECO:0007669"/>
    <property type="project" value="TreeGrafter"/>
</dbReference>
<proteinExistence type="predicted"/>
<accession>A0A8T2V8T9</accession>
<dbReference type="Gene3D" id="3.80.10.10">
    <property type="entry name" value="Ribonuclease Inhibitor"/>
    <property type="match status" value="4"/>
</dbReference>
<feature type="domain" description="F-box" evidence="1">
    <location>
        <begin position="125"/>
        <end position="154"/>
    </location>
</feature>
<dbReference type="Pfam" id="PF25372">
    <property type="entry name" value="DUF7885"/>
    <property type="match status" value="2"/>
</dbReference>
<dbReference type="SUPFAM" id="SSF81383">
    <property type="entry name" value="F-box domain"/>
    <property type="match status" value="1"/>
</dbReference>
<gene>
    <name evidence="3" type="ORF">KP509_02G042500</name>
</gene>
<evidence type="ECO:0000259" key="1">
    <source>
        <dbReference type="Pfam" id="PF12937"/>
    </source>
</evidence>
<dbReference type="Gene3D" id="1.20.1280.50">
    <property type="match status" value="1"/>
</dbReference>
<dbReference type="InterPro" id="IPR032675">
    <property type="entry name" value="LRR_dom_sf"/>
</dbReference>
<dbReference type="Pfam" id="PF12937">
    <property type="entry name" value="F-box-like"/>
    <property type="match status" value="1"/>
</dbReference>
<dbReference type="AlphaFoldDB" id="A0A8T2V8T9"/>
<dbReference type="InterPro" id="IPR036047">
    <property type="entry name" value="F-box-like_dom_sf"/>
</dbReference>